<dbReference type="EMBL" id="MKQR01000025">
    <property type="protein sequence ID" value="OLR91298.1"/>
    <property type="molecule type" value="Genomic_DNA"/>
</dbReference>
<dbReference type="GO" id="GO:0016491">
    <property type="term" value="F:oxidoreductase activity"/>
    <property type="evidence" value="ECO:0007669"/>
    <property type="project" value="InterPro"/>
</dbReference>
<dbReference type="STRING" id="1193682.BJP25_26905"/>
<gene>
    <name evidence="2" type="ORF">BJP25_26905</name>
</gene>
<dbReference type="InterPro" id="IPR050464">
    <property type="entry name" value="Zeta_carotene_desat/Oxidored"/>
</dbReference>
<dbReference type="SUPFAM" id="SSF54373">
    <property type="entry name" value="FAD-linked reductases, C-terminal domain"/>
    <property type="match status" value="1"/>
</dbReference>
<evidence type="ECO:0000313" key="2">
    <source>
        <dbReference type="EMBL" id="OLR91298.1"/>
    </source>
</evidence>
<dbReference type="Gene3D" id="1.10.3110.10">
    <property type="entry name" value="protoporphyrinogen ix oxidase, domain 3"/>
    <property type="match status" value="1"/>
</dbReference>
<dbReference type="OrthoDB" id="3267377at2"/>
<dbReference type="PANTHER" id="PTHR42923">
    <property type="entry name" value="PROTOPORPHYRINOGEN OXIDASE"/>
    <property type="match status" value="1"/>
</dbReference>
<proteinExistence type="predicted"/>
<dbReference type="InterPro" id="IPR036188">
    <property type="entry name" value="FAD/NAD-bd_sf"/>
</dbReference>
<reference evidence="2 3" key="1">
    <citation type="submission" date="2016-10" db="EMBL/GenBank/DDBJ databases">
        <title>The Draft Genome Sequence of Actinokineospora bangkokensis 44EHWT reveals the biosynthetic pathway of antifungal compounds Thailandins with unusual extender unit butylmalonyl-CoA.</title>
        <authorList>
            <person name="Greule A."/>
            <person name="Intra B."/>
            <person name="Flemming S."/>
            <person name="Rommel M.G."/>
            <person name="Panbangred W."/>
            <person name="Bechthold A."/>
        </authorList>
    </citation>
    <scope>NUCLEOTIDE SEQUENCE [LARGE SCALE GENOMIC DNA]</scope>
    <source>
        <strain evidence="2 3">44EHW</strain>
    </source>
</reference>
<comment type="caution">
    <text evidence="2">The sequence shown here is derived from an EMBL/GenBank/DDBJ whole genome shotgun (WGS) entry which is preliminary data.</text>
</comment>
<evidence type="ECO:0000259" key="1">
    <source>
        <dbReference type="Pfam" id="PF01593"/>
    </source>
</evidence>
<dbReference type="Proteomes" id="UP000186040">
    <property type="component" value="Unassembled WGS sequence"/>
</dbReference>
<name>A0A1Q9LGX5_9PSEU</name>
<dbReference type="Gene3D" id="3.50.50.60">
    <property type="entry name" value="FAD/NAD(P)-binding domain"/>
    <property type="match status" value="1"/>
</dbReference>
<accession>A0A1Q9LGX5</accession>
<dbReference type="Gene3D" id="3.90.660.20">
    <property type="entry name" value="Protoporphyrinogen oxidase, mitochondrial, domain 2"/>
    <property type="match status" value="1"/>
</dbReference>
<dbReference type="Pfam" id="PF01593">
    <property type="entry name" value="Amino_oxidase"/>
    <property type="match status" value="1"/>
</dbReference>
<dbReference type="SUPFAM" id="SSF51905">
    <property type="entry name" value="FAD/NAD(P)-binding domain"/>
    <property type="match status" value="1"/>
</dbReference>
<feature type="domain" description="Amine oxidase" evidence="1">
    <location>
        <begin position="14"/>
        <end position="411"/>
    </location>
</feature>
<organism evidence="2 3">
    <name type="scientific">Actinokineospora bangkokensis</name>
    <dbReference type="NCBI Taxonomy" id="1193682"/>
    <lineage>
        <taxon>Bacteria</taxon>
        <taxon>Bacillati</taxon>
        <taxon>Actinomycetota</taxon>
        <taxon>Actinomycetes</taxon>
        <taxon>Pseudonocardiales</taxon>
        <taxon>Pseudonocardiaceae</taxon>
        <taxon>Actinokineospora</taxon>
    </lineage>
</organism>
<protein>
    <recommendedName>
        <fullName evidence="1">Amine oxidase domain-containing protein</fullName>
    </recommendedName>
</protein>
<dbReference type="AlphaFoldDB" id="A0A1Q9LGX5"/>
<dbReference type="RefSeq" id="WP_075976955.1">
    <property type="nucleotide sequence ID" value="NZ_MKQR01000025.1"/>
</dbReference>
<keyword evidence="3" id="KW-1185">Reference proteome</keyword>
<dbReference type="PRINTS" id="PR00419">
    <property type="entry name" value="ADXRDTASE"/>
</dbReference>
<sequence>MGADVDVAVVGAGVAGLATARALRAAGRSVHVFEDRDDVGGRMATARAGGAVLDLGAEMLSDTGYSATWRLLRDLGLGADDAPPIGRDIAVWRGGAVHPHLGERRGRGLSVLGRGVAAALLRRDRDVEAPDADDRALAEVGTREVRDYLLQPLAGGFFGWDVGEACAAPMLAHLRAVGSPSRYRTYRGGMDTVVRRLAAGLDVSTGVPVRAVTTTRTGARVVTDAATLTARQVVLAVPAPQAAALHPDAPDYVHACEFRPMVKVVCVLGEPLRFPTESFALAVPAVEDPTVAGVSLDHLRCPDRAPEGTGVVTLVASEAARWLDADDACVVKALTLAGERYLPGLRAALRTAVVARWRHGLPMPTPAALALRPAFAGRPLSAVDYAGDWYFARPCSEAAVRSAEVVAARVLDRAGALSGSPS</sequence>
<dbReference type="InterPro" id="IPR002937">
    <property type="entry name" value="Amino_oxidase"/>
</dbReference>
<evidence type="ECO:0000313" key="3">
    <source>
        <dbReference type="Proteomes" id="UP000186040"/>
    </source>
</evidence>